<name>A0A369XKM0_9PROT</name>
<dbReference type="Pfam" id="PF00378">
    <property type="entry name" value="ECH_1"/>
    <property type="match status" value="1"/>
</dbReference>
<protein>
    <submittedName>
        <fullName evidence="2">2-(1,2-epoxy-1,2-dihydrophenyl)acetyl-CoA isomerase</fullName>
        <ecNumber evidence="2">5.3.3.18</ecNumber>
    </submittedName>
</protein>
<dbReference type="InterPro" id="IPR011968">
    <property type="entry name" value="PaaB1"/>
</dbReference>
<dbReference type="EC" id="5.3.3.18" evidence="2"/>
<keyword evidence="2" id="KW-0413">Isomerase</keyword>
<evidence type="ECO:0000313" key="2">
    <source>
        <dbReference type="EMBL" id="RDE48979.1"/>
    </source>
</evidence>
<dbReference type="CDD" id="cd06558">
    <property type="entry name" value="crotonase-like"/>
    <property type="match status" value="1"/>
</dbReference>
<dbReference type="Gene3D" id="3.90.226.10">
    <property type="entry name" value="2-enoyl-CoA Hydratase, Chain A, domain 1"/>
    <property type="match status" value="1"/>
</dbReference>
<accession>A0A369XKM0</accession>
<dbReference type="InterPro" id="IPR014748">
    <property type="entry name" value="Enoyl-CoA_hydra_C"/>
</dbReference>
<dbReference type="InterPro" id="IPR029045">
    <property type="entry name" value="ClpP/crotonase-like_dom_sf"/>
</dbReference>
<dbReference type="Gene3D" id="1.10.12.10">
    <property type="entry name" value="Lyase 2-enoyl-coa Hydratase, Chain A, domain 2"/>
    <property type="match status" value="1"/>
</dbReference>
<reference evidence="2 3" key="1">
    <citation type="submission" date="2018-05" db="EMBL/GenBank/DDBJ databases">
        <title>Integrated omic analyses show evidence that a Ca. Accumulibacter phosphatis strain performs denitrification under micro-aerobic conditions.</title>
        <authorList>
            <person name="Camejo P.Y."/>
            <person name="Katherine M.D."/>
            <person name="Daniel N.R."/>
        </authorList>
    </citation>
    <scope>NUCLEOTIDE SEQUENCE [LARGE SCALE GENOMIC DNA]</scope>
    <source>
        <strain evidence="2">UW-LDO-IC</strain>
    </source>
</reference>
<evidence type="ECO:0000313" key="3">
    <source>
        <dbReference type="Proteomes" id="UP000253831"/>
    </source>
</evidence>
<dbReference type="GO" id="GO:0010124">
    <property type="term" value="P:phenylacetate catabolic process"/>
    <property type="evidence" value="ECO:0007669"/>
    <property type="project" value="InterPro"/>
</dbReference>
<organism evidence="2 3">
    <name type="scientific">Candidatus Accumulibacter meliphilus</name>
    <dbReference type="NCBI Taxonomy" id="2211374"/>
    <lineage>
        <taxon>Bacteria</taxon>
        <taxon>Pseudomonadati</taxon>
        <taxon>Pseudomonadota</taxon>
        <taxon>Betaproteobacteria</taxon>
        <taxon>Candidatus Accumulibacter</taxon>
    </lineage>
</organism>
<sequence>MSATSHFTAITYRVDANTGIARLTLNRPDRLNSFTEVMHAEIRQALDALDADLAVRVLVLSGAGRAFCAGQDLNDRAVTGSDEPPDLAATIEKNYKPLVLRLQNMPVPTLCAVNGIAAGAGASLVLACDIVVAARSASFLQAFSKIGLIPDTGGSWFLPQRVGMARAIGLAMLADKLPAEKAAAWGLIWDCVDDAELAPTIERIAAQLASAPTRALVRTRQAMRAGVNNRLETQLDLERDMMLELGRSDDYREGVAAFVGRRTPTFKDR</sequence>
<evidence type="ECO:0000256" key="1">
    <source>
        <dbReference type="ARBA" id="ARBA00005254"/>
    </source>
</evidence>
<dbReference type="InterPro" id="IPR001753">
    <property type="entry name" value="Enoyl-CoA_hydra/iso"/>
</dbReference>
<proteinExistence type="inferred from homology"/>
<dbReference type="Proteomes" id="UP000253831">
    <property type="component" value="Unassembled WGS sequence"/>
</dbReference>
<gene>
    <name evidence="2" type="ORF">DVS81_19205</name>
</gene>
<comment type="similarity">
    <text evidence="1">Belongs to the enoyl-CoA hydratase/isomerase family.</text>
</comment>
<dbReference type="NCBIfam" id="TIGR02280">
    <property type="entry name" value="PaaB1"/>
    <property type="match status" value="1"/>
</dbReference>
<dbReference type="EMBL" id="QPGA01000066">
    <property type="protein sequence ID" value="RDE48979.1"/>
    <property type="molecule type" value="Genomic_DNA"/>
</dbReference>
<comment type="caution">
    <text evidence="2">The sequence shown here is derived from an EMBL/GenBank/DDBJ whole genome shotgun (WGS) entry which is preliminary data.</text>
</comment>
<dbReference type="PANTHER" id="PTHR43459">
    <property type="entry name" value="ENOYL-COA HYDRATASE"/>
    <property type="match status" value="1"/>
</dbReference>
<dbReference type="PANTHER" id="PTHR43459:SF1">
    <property type="entry name" value="EG:BACN32G11.4 PROTEIN"/>
    <property type="match status" value="1"/>
</dbReference>
<dbReference type="AlphaFoldDB" id="A0A369XKM0"/>
<dbReference type="SUPFAM" id="SSF52096">
    <property type="entry name" value="ClpP/crotonase"/>
    <property type="match status" value="1"/>
</dbReference>
<dbReference type="GO" id="GO:0016853">
    <property type="term" value="F:isomerase activity"/>
    <property type="evidence" value="ECO:0007669"/>
    <property type="project" value="UniProtKB-KW"/>
</dbReference>